<feature type="transmembrane region" description="Helical" evidence="1">
    <location>
        <begin position="46"/>
        <end position="67"/>
    </location>
</feature>
<proteinExistence type="predicted"/>
<evidence type="ECO:0000313" key="2">
    <source>
        <dbReference type="EMBL" id="MDD1793197.1"/>
    </source>
</evidence>
<keyword evidence="3" id="KW-1185">Reference proteome</keyword>
<dbReference type="EMBL" id="JAJUBC010000008">
    <property type="protein sequence ID" value="MDD1793197.1"/>
    <property type="molecule type" value="Genomic_DNA"/>
</dbReference>
<keyword evidence="1" id="KW-0472">Membrane</keyword>
<protein>
    <submittedName>
        <fullName evidence="2">Uncharacterized protein</fullName>
    </submittedName>
</protein>
<sequence length="109" mass="12186">MKPIFMRQIVKWSLIHAAFIGINLIVLLVFTLSVGFSGNVPEFVSFIAKLWAGFVELLMFPMSSVISHLNESDMLNSEGFFISLYALNSVIWGTMIAVTLKVTTRSNPE</sequence>
<reference evidence="2" key="1">
    <citation type="submission" date="2021-12" db="EMBL/GenBank/DDBJ databases">
        <title>Enterovibrio ZSDZ35 sp. nov. and Enterovibrio ZSDZ42 sp. nov., isolated from coastal seawater in Qingdao.</title>
        <authorList>
            <person name="Zhang P."/>
        </authorList>
    </citation>
    <scope>NUCLEOTIDE SEQUENCE</scope>
    <source>
        <strain evidence="2">ZSDZ42</strain>
    </source>
</reference>
<keyword evidence="1" id="KW-0812">Transmembrane</keyword>
<accession>A0ABT5R123</accession>
<evidence type="ECO:0000313" key="3">
    <source>
        <dbReference type="Proteomes" id="UP001149400"/>
    </source>
</evidence>
<organism evidence="2 3">
    <name type="scientific">Enterovibrio gelatinilyticus</name>
    <dbReference type="NCBI Taxonomy" id="2899819"/>
    <lineage>
        <taxon>Bacteria</taxon>
        <taxon>Pseudomonadati</taxon>
        <taxon>Pseudomonadota</taxon>
        <taxon>Gammaproteobacteria</taxon>
        <taxon>Vibrionales</taxon>
        <taxon>Vibrionaceae</taxon>
        <taxon>Enterovibrio</taxon>
    </lineage>
</organism>
<keyword evidence="1" id="KW-1133">Transmembrane helix</keyword>
<feature type="transmembrane region" description="Helical" evidence="1">
    <location>
        <begin position="12"/>
        <end position="34"/>
    </location>
</feature>
<dbReference type="Proteomes" id="UP001149400">
    <property type="component" value="Unassembled WGS sequence"/>
</dbReference>
<evidence type="ECO:0000256" key="1">
    <source>
        <dbReference type="SAM" id="Phobius"/>
    </source>
</evidence>
<comment type="caution">
    <text evidence="2">The sequence shown here is derived from an EMBL/GenBank/DDBJ whole genome shotgun (WGS) entry which is preliminary data.</text>
</comment>
<dbReference type="RefSeq" id="WP_274164060.1">
    <property type="nucleotide sequence ID" value="NZ_JAJUBC010000008.1"/>
</dbReference>
<feature type="transmembrane region" description="Helical" evidence="1">
    <location>
        <begin position="79"/>
        <end position="100"/>
    </location>
</feature>
<gene>
    <name evidence="2" type="ORF">LRP50_08675</name>
</gene>
<name>A0ABT5R123_9GAMM</name>